<sequence>MVAQSITDLIGNTPLLKISKNVHGLQNIELYAKLELFNPWGSVKDRTAWGILQPHLDELGTKDVIERSSGNTAKALQMIASIHGSNLKTITNRIRVQEAKDVLTLIGTQIQELPGKSDCYDPHDPNDPVAYIQQEIAQNKDTYLYSDQYFNDLNRKIHYDTTGKEIVDDIGDVDFFIGGLGTTGSTLGTAERIKEHSPDVTVIGIVAEKDDYIPGIRNYDEILEVGLFNPDFYKDIVSVNSSDSLESMMKLIRSDGLLAGPTTGASLKGSIDYLQEIDTTLDTPKKAVIIACDRVEWYISYIKDRKPEWFGEAREERWDDNVKQSASVDLDVATISDWIKKNSPLIVDLRQPISFKTVHIPHSLNLPYDNLDLVLNTTNPFRTNQKILFVCPIGEKSSRVANYLKTKDVEAYSLQGGINAWRDQNLPLERDV</sequence>
<proteinExistence type="predicted"/>
<dbReference type="InterPro" id="IPR001926">
    <property type="entry name" value="TrpB-like_PALP"/>
</dbReference>
<dbReference type="AlphaFoldDB" id="A0A845D9I6"/>
<dbReference type="InterPro" id="IPR001763">
    <property type="entry name" value="Rhodanese-like_dom"/>
</dbReference>
<dbReference type="Gene3D" id="3.40.250.10">
    <property type="entry name" value="Rhodanese-like domain"/>
    <property type="match status" value="1"/>
</dbReference>
<dbReference type="InterPro" id="IPR050214">
    <property type="entry name" value="Cys_Synth/Cystath_Beta-Synth"/>
</dbReference>
<reference evidence="4 5" key="1">
    <citation type="submission" date="2019-09" db="EMBL/GenBank/DDBJ databases">
        <title>Characterisation of the sponge microbiome using genome-centric metagenomics.</title>
        <authorList>
            <person name="Engelberts J.P."/>
            <person name="Robbins S.J."/>
            <person name="De Goeij J.M."/>
            <person name="Aranda M."/>
            <person name="Bell S.C."/>
            <person name="Webster N.S."/>
        </authorList>
    </citation>
    <scope>NUCLEOTIDE SEQUENCE [LARGE SCALE GENOMIC DNA]</scope>
    <source>
        <strain evidence="4">SB0662_bin_43</strain>
    </source>
</reference>
<dbReference type="EMBL" id="VXOY01000010">
    <property type="protein sequence ID" value="MYE38109.1"/>
    <property type="molecule type" value="Genomic_DNA"/>
</dbReference>
<dbReference type="InterPro" id="IPR036873">
    <property type="entry name" value="Rhodanese-like_dom_sf"/>
</dbReference>
<evidence type="ECO:0000313" key="5">
    <source>
        <dbReference type="Proteomes" id="UP000449092"/>
    </source>
</evidence>
<gene>
    <name evidence="4" type="ORF">F4X82_01135</name>
</gene>
<evidence type="ECO:0000256" key="1">
    <source>
        <dbReference type="ARBA" id="ARBA00001933"/>
    </source>
</evidence>
<dbReference type="PROSITE" id="PS50206">
    <property type="entry name" value="RHODANESE_3"/>
    <property type="match status" value="1"/>
</dbReference>
<protein>
    <submittedName>
        <fullName evidence="4">Pyridoxal-phosphate dependent enzyme</fullName>
    </submittedName>
</protein>
<dbReference type="SUPFAM" id="SSF52821">
    <property type="entry name" value="Rhodanese/Cell cycle control phosphatase"/>
    <property type="match status" value="1"/>
</dbReference>
<keyword evidence="2" id="KW-0663">Pyridoxal phosphate</keyword>
<dbReference type="Pfam" id="PF00581">
    <property type="entry name" value="Rhodanese"/>
    <property type="match status" value="1"/>
</dbReference>
<dbReference type="PANTHER" id="PTHR10314">
    <property type="entry name" value="CYSTATHIONINE BETA-SYNTHASE"/>
    <property type="match status" value="1"/>
</dbReference>
<dbReference type="CDD" id="cd00158">
    <property type="entry name" value="RHOD"/>
    <property type="match status" value="1"/>
</dbReference>
<dbReference type="SMART" id="SM00450">
    <property type="entry name" value="RHOD"/>
    <property type="match status" value="1"/>
</dbReference>
<evidence type="ECO:0000313" key="4">
    <source>
        <dbReference type="EMBL" id="MYE38109.1"/>
    </source>
</evidence>
<evidence type="ECO:0000256" key="2">
    <source>
        <dbReference type="ARBA" id="ARBA00022898"/>
    </source>
</evidence>
<feature type="domain" description="Rhodanese" evidence="3">
    <location>
        <begin position="340"/>
        <end position="430"/>
    </location>
</feature>
<organism evidence="4 5">
    <name type="scientific">Candidatus Spechtbacteria bacterium SB0662_bin_43</name>
    <dbReference type="NCBI Taxonomy" id="2604897"/>
    <lineage>
        <taxon>Bacteria</taxon>
        <taxon>Candidatus Spechtiibacteriota</taxon>
    </lineage>
</organism>
<evidence type="ECO:0000259" key="3">
    <source>
        <dbReference type="PROSITE" id="PS50206"/>
    </source>
</evidence>
<dbReference type="Pfam" id="PF00291">
    <property type="entry name" value="PALP"/>
    <property type="match status" value="1"/>
</dbReference>
<comment type="cofactor">
    <cofactor evidence="1">
        <name>pyridoxal 5'-phosphate</name>
        <dbReference type="ChEBI" id="CHEBI:597326"/>
    </cofactor>
</comment>
<accession>A0A845D9I6</accession>
<dbReference type="GO" id="GO:1901605">
    <property type="term" value="P:alpha-amino acid metabolic process"/>
    <property type="evidence" value="ECO:0007669"/>
    <property type="project" value="UniProtKB-ARBA"/>
</dbReference>
<dbReference type="Proteomes" id="UP000449092">
    <property type="component" value="Unassembled WGS sequence"/>
</dbReference>
<dbReference type="SUPFAM" id="SSF53686">
    <property type="entry name" value="Tryptophan synthase beta subunit-like PLP-dependent enzymes"/>
    <property type="match status" value="1"/>
</dbReference>
<dbReference type="InterPro" id="IPR036052">
    <property type="entry name" value="TrpB-like_PALP_sf"/>
</dbReference>
<comment type="caution">
    <text evidence="4">The sequence shown here is derived from an EMBL/GenBank/DDBJ whole genome shotgun (WGS) entry which is preliminary data.</text>
</comment>
<dbReference type="Gene3D" id="3.40.50.1100">
    <property type="match status" value="2"/>
</dbReference>
<name>A0A845D9I6_9BACT</name>